<sequence>MAIRRHLVGERGFAKSAISFMGYWRKGRVLD</sequence>
<evidence type="ECO:0000313" key="3">
    <source>
        <dbReference type="Proteomes" id="UP000275910"/>
    </source>
</evidence>
<comment type="caution">
    <text evidence="2">The sequence shown here is derived from an EMBL/GenBank/DDBJ whole genome shotgun (WGS) entry which is preliminary data.</text>
</comment>
<organism evidence="2 3">
    <name type="scientific">Lysobacter enzymogenes</name>
    <dbReference type="NCBI Taxonomy" id="69"/>
    <lineage>
        <taxon>Bacteria</taxon>
        <taxon>Pseudomonadati</taxon>
        <taxon>Pseudomonadota</taxon>
        <taxon>Gammaproteobacteria</taxon>
        <taxon>Lysobacterales</taxon>
        <taxon>Lysobacteraceae</taxon>
        <taxon>Lysobacter</taxon>
    </lineage>
</organism>
<evidence type="ECO:0000313" key="2">
    <source>
        <dbReference type="EMBL" id="ROU05324.1"/>
    </source>
</evidence>
<evidence type="ECO:0000259" key="1">
    <source>
        <dbReference type="Pfam" id="PF04954"/>
    </source>
</evidence>
<gene>
    <name evidence="2" type="ORF">D9T17_19575</name>
</gene>
<feature type="domain" description="SIP-like Rossmann fold" evidence="1">
    <location>
        <begin position="2"/>
        <end position="27"/>
    </location>
</feature>
<dbReference type="EMBL" id="RCTY01000047">
    <property type="protein sequence ID" value="ROU05324.1"/>
    <property type="molecule type" value="Genomic_DNA"/>
</dbReference>
<protein>
    <recommendedName>
        <fullName evidence="1">SIP-like Rossmann fold domain-containing protein</fullName>
    </recommendedName>
</protein>
<dbReference type="Proteomes" id="UP000275910">
    <property type="component" value="Unassembled WGS sequence"/>
</dbReference>
<dbReference type="AlphaFoldDB" id="A0A3N2RD52"/>
<dbReference type="InterPro" id="IPR007037">
    <property type="entry name" value="SIP_rossman_dom"/>
</dbReference>
<proteinExistence type="predicted"/>
<accession>A0A3N2RD52</accession>
<dbReference type="Gene3D" id="3.40.50.80">
    <property type="entry name" value="Nucleotide-binding domain of ferredoxin-NADP reductase (FNR) module"/>
    <property type="match status" value="1"/>
</dbReference>
<dbReference type="Pfam" id="PF04954">
    <property type="entry name" value="SIP"/>
    <property type="match status" value="1"/>
</dbReference>
<name>A0A3N2RD52_LYSEN</name>
<dbReference type="InterPro" id="IPR039261">
    <property type="entry name" value="FNR_nucleotide-bd"/>
</dbReference>
<reference evidence="2 3" key="1">
    <citation type="submission" date="2018-10" db="EMBL/GenBank/DDBJ databases">
        <title>The genome of Lysobacter enzymogenes OH11.</title>
        <authorList>
            <person name="Liu F."/>
            <person name="Zhao Y."/>
            <person name="Qian G."/>
            <person name="Chen Y."/>
            <person name="Xu H."/>
        </authorList>
    </citation>
    <scope>NUCLEOTIDE SEQUENCE [LARGE SCALE GENOMIC DNA]</scope>
    <source>
        <strain evidence="2 3">OH11</strain>
    </source>
</reference>